<dbReference type="Pfam" id="PF04724">
    <property type="entry name" value="Glyco_transf_17"/>
    <property type="match status" value="1"/>
</dbReference>
<dbReference type="InterPro" id="IPR006813">
    <property type="entry name" value="Glyco_trans_17"/>
</dbReference>
<feature type="signal peptide" evidence="1">
    <location>
        <begin position="1"/>
        <end position="18"/>
    </location>
</feature>
<dbReference type="RefSeq" id="WP_194844999.1">
    <property type="nucleotide sequence ID" value="NZ_CP075585.1"/>
</dbReference>
<keyword evidence="1" id="KW-0732">Signal</keyword>
<feature type="chain" id="PRO_5046759653" evidence="1">
    <location>
        <begin position="19"/>
        <end position="304"/>
    </location>
</feature>
<dbReference type="PANTHER" id="PTHR12224:SF0">
    <property type="entry name" value="BETA-1,4-MANNOSYL-GLYCOPROTEIN 4-BETA-N-ACETYLGLUCOSAMINYLTRANSFERASE"/>
    <property type="match status" value="1"/>
</dbReference>
<name>A0ABX8YYS2_9BACT</name>
<organism evidence="2 3">
    <name type="scientific">Candidatus Rhabdochlamydia porcellionis</name>
    <dbReference type="NCBI Taxonomy" id="225148"/>
    <lineage>
        <taxon>Bacteria</taxon>
        <taxon>Pseudomonadati</taxon>
        <taxon>Chlamydiota</taxon>
        <taxon>Chlamydiia</taxon>
        <taxon>Parachlamydiales</taxon>
        <taxon>Candidatus Rhabdochlamydiaceae</taxon>
        <taxon>Candidatus Rhabdochlamydia</taxon>
    </lineage>
</organism>
<evidence type="ECO:0000313" key="2">
    <source>
        <dbReference type="EMBL" id="QZA58470.1"/>
    </source>
</evidence>
<proteinExistence type="predicted"/>
<sequence length="304" mass="36265">MSAILILSCMLCCFKSFAKVYDCFTFFNELELLKVRLEELNDHVDYFVLVEGVETHRGEFKPLYFQENRHLFEKYLPKIIHIVVTERLLSNQEDPVKGFWDREHRQREYIAKGLKNCEHLDIILISDLDEIPCTEALKKVKKQLVFTKSKNFNSHKKYKKRKHKPEELARSTHNTLAFHMPWFIYQLNRKHNWDNGNEWVGTVATLYGNFKKKGAQFFREYRWHFPRIKKAGWHFTYMGGKDRIRQKLLSIVEGRDDILGITDEEIETWIQEQIAIPIDDTFPKYVIENVEHLKSMGFIAECTP</sequence>
<accession>A0ABX8YYS2</accession>
<evidence type="ECO:0000256" key="1">
    <source>
        <dbReference type="SAM" id="SignalP"/>
    </source>
</evidence>
<evidence type="ECO:0000313" key="3">
    <source>
        <dbReference type="Proteomes" id="UP000822862"/>
    </source>
</evidence>
<dbReference type="Proteomes" id="UP000822862">
    <property type="component" value="Chromosome"/>
</dbReference>
<protein>
    <submittedName>
        <fullName evidence="2">Glycosyltransferase family 17</fullName>
    </submittedName>
</protein>
<reference evidence="2 3" key="1">
    <citation type="submission" date="2021-05" db="EMBL/GenBank/DDBJ databases">
        <title>Ecology and evolution of chlamydial symbionts of arthropods.</title>
        <authorList>
            <person name="Halter T."/>
            <person name="Sixt B.S."/>
            <person name="Toenshoff E.R."/>
            <person name="Koestlbacher S."/>
            <person name="Schulz F."/>
            <person name="Kostanjsek R."/>
            <person name="Collingro A."/>
            <person name="Hendrickx F."/>
            <person name="Horn M."/>
        </authorList>
    </citation>
    <scope>NUCLEOTIDE SEQUENCE [LARGE SCALE GENOMIC DNA]</scope>
    <source>
        <strain evidence="2 3">15C</strain>
    </source>
</reference>
<dbReference type="PANTHER" id="PTHR12224">
    <property type="entry name" value="BETA-1,4-MANNOSYL-GLYCOPROTEIN BETA-1,4-N-ACETYLGLUCOSAMINYL-TRANSFERASE"/>
    <property type="match status" value="1"/>
</dbReference>
<dbReference type="EMBL" id="CP075585">
    <property type="protein sequence ID" value="QZA58470.1"/>
    <property type="molecule type" value="Genomic_DNA"/>
</dbReference>
<gene>
    <name evidence="2" type="ORF">RHAB15C_0000344</name>
</gene>
<keyword evidence="3" id="KW-1185">Reference proteome</keyword>